<organism evidence="11 12">
    <name type="scientific">Halonotius roseus</name>
    <dbReference type="NCBI Taxonomy" id="2511997"/>
    <lineage>
        <taxon>Archaea</taxon>
        <taxon>Methanobacteriati</taxon>
        <taxon>Methanobacteriota</taxon>
        <taxon>Stenosarchaea group</taxon>
        <taxon>Halobacteria</taxon>
        <taxon>Halobacteriales</taxon>
        <taxon>Haloferacaceae</taxon>
        <taxon>Halonotius</taxon>
    </lineage>
</organism>
<evidence type="ECO:0000256" key="6">
    <source>
        <dbReference type="ARBA" id="ARBA00023141"/>
    </source>
</evidence>
<dbReference type="RefSeq" id="WP_142442251.1">
    <property type="nucleotide sequence ID" value="NZ_SESI01000001.1"/>
</dbReference>
<dbReference type="OrthoDB" id="25658at2157"/>
<accession>A0A544QQF3</accession>
<dbReference type="AlphaFoldDB" id="A0A544QQF3"/>
<protein>
    <recommendedName>
        <fullName evidence="9">Tryptophan synthase alpha chain</fullName>
        <ecNumber evidence="9">4.2.1.20</ecNumber>
    </recommendedName>
</protein>
<comment type="catalytic activity">
    <reaction evidence="8 9">
        <text>(1S,2R)-1-C-(indol-3-yl)glycerol 3-phosphate + L-serine = D-glyceraldehyde 3-phosphate + L-tryptophan + H2O</text>
        <dbReference type="Rhea" id="RHEA:10532"/>
        <dbReference type="ChEBI" id="CHEBI:15377"/>
        <dbReference type="ChEBI" id="CHEBI:33384"/>
        <dbReference type="ChEBI" id="CHEBI:57912"/>
        <dbReference type="ChEBI" id="CHEBI:58866"/>
        <dbReference type="ChEBI" id="CHEBI:59776"/>
        <dbReference type="EC" id="4.2.1.20"/>
    </reaction>
</comment>
<dbReference type="Gene3D" id="3.20.20.70">
    <property type="entry name" value="Aldolase class I"/>
    <property type="match status" value="1"/>
</dbReference>
<dbReference type="GO" id="GO:0004834">
    <property type="term" value="F:tryptophan synthase activity"/>
    <property type="evidence" value="ECO:0007669"/>
    <property type="project" value="UniProtKB-UniRule"/>
</dbReference>
<feature type="active site" description="Proton acceptor" evidence="9">
    <location>
        <position position="62"/>
    </location>
</feature>
<keyword evidence="4 9" id="KW-0028">Amino-acid biosynthesis</keyword>
<evidence type="ECO:0000256" key="2">
    <source>
        <dbReference type="ARBA" id="ARBA00004733"/>
    </source>
</evidence>
<feature type="active site" description="Proton acceptor" evidence="9">
    <location>
        <position position="73"/>
    </location>
</feature>
<comment type="caution">
    <text evidence="11">The sequence shown here is derived from an EMBL/GenBank/DDBJ whole genome shotgun (WGS) entry which is preliminary data.</text>
</comment>
<evidence type="ECO:0000256" key="3">
    <source>
        <dbReference type="ARBA" id="ARBA00011270"/>
    </source>
</evidence>
<reference evidence="11 12" key="1">
    <citation type="submission" date="2019-02" db="EMBL/GenBank/DDBJ databases">
        <title>Halonotius sp. a new haloqrchaeon isolated from saline water.</title>
        <authorList>
            <person name="Duran-Viseras A."/>
            <person name="Sanchez-Porro C."/>
            <person name="Ventosa A."/>
        </authorList>
    </citation>
    <scope>NUCLEOTIDE SEQUENCE [LARGE SCALE GENOMIC DNA]</scope>
    <source>
        <strain evidence="11 12">F9-27</strain>
    </source>
</reference>
<comment type="function">
    <text evidence="1 9">The alpha subunit is responsible for the aldol cleavage of indoleglycerol phosphate to indole and glyceraldehyde 3-phosphate.</text>
</comment>
<evidence type="ECO:0000256" key="7">
    <source>
        <dbReference type="ARBA" id="ARBA00023239"/>
    </source>
</evidence>
<dbReference type="PANTHER" id="PTHR43406:SF1">
    <property type="entry name" value="TRYPTOPHAN SYNTHASE ALPHA CHAIN, CHLOROPLASTIC"/>
    <property type="match status" value="1"/>
</dbReference>
<dbReference type="UniPathway" id="UPA00035">
    <property type="reaction ID" value="UER00044"/>
</dbReference>
<evidence type="ECO:0000256" key="8">
    <source>
        <dbReference type="ARBA" id="ARBA00049047"/>
    </source>
</evidence>
<evidence type="ECO:0000256" key="10">
    <source>
        <dbReference type="RuleBase" id="RU003662"/>
    </source>
</evidence>
<dbReference type="EMBL" id="SESI01000001">
    <property type="protein sequence ID" value="TQQ81672.1"/>
    <property type="molecule type" value="Genomic_DNA"/>
</dbReference>
<keyword evidence="12" id="KW-1185">Reference proteome</keyword>
<keyword evidence="7 9" id="KW-0456">Lyase</keyword>
<dbReference type="GO" id="GO:0005829">
    <property type="term" value="C:cytosol"/>
    <property type="evidence" value="ECO:0007669"/>
    <property type="project" value="TreeGrafter"/>
</dbReference>
<dbReference type="InterPro" id="IPR018204">
    <property type="entry name" value="Trp_synthase_alpha_AS"/>
</dbReference>
<evidence type="ECO:0000256" key="4">
    <source>
        <dbReference type="ARBA" id="ARBA00022605"/>
    </source>
</evidence>
<dbReference type="CDD" id="cd04724">
    <property type="entry name" value="Tryptophan_synthase_alpha"/>
    <property type="match status" value="1"/>
</dbReference>
<evidence type="ECO:0000313" key="11">
    <source>
        <dbReference type="EMBL" id="TQQ81672.1"/>
    </source>
</evidence>
<dbReference type="InterPro" id="IPR002028">
    <property type="entry name" value="Trp_synthase_suA"/>
</dbReference>
<dbReference type="Proteomes" id="UP000315385">
    <property type="component" value="Unassembled WGS sequence"/>
</dbReference>
<dbReference type="InterPro" id="IPR013785">
    <property type="entry name" value="Aldolase_TIM"/>
</dbReference>
<evidence type="ECO:0000256" key="9">
    <source>
        <dbReference type="HAMAP-Rule" id="MF_00131"/>
    </source>
</evidence>
<dbReference type="HAMAP" id="MF_00131">
    <property type="entry name" value="Trp_synth_alpha"/>
    <property type="match status" value="1"/>
</dbReference>
<sequence length="312" mass="32457">MADSGQAAETRRSDGAAANSAIAAAFDDGPAFIPYLAVGDPSYEASKEYVEALARGGADVIELGLPFSEPIAEGPTIQGAIVRALEGGMTPELFFEFVEDLAVDVPLVCMTYYNLIYQYSPPDSDGETRRASEASGAAASSGPEQFVARAAAAGIAGLVVPDLPAEEADPLRAACDEYGLDLVFIVAPTTEGDRLESMMERVSGYVYVQARLGTTGAKSDVSDQTDRSLQRLSEWDVPKAVGFGISSGEQAERIVASGADGIIVGSALVDIVADGVDNEWSTAATADKLEAKARELADGASRGRTEPTTDDG</sequence>
<keyword evidence="6 9" id="KW-0057">Aromatic amino acid biosynthesis</keyword>
<name>A0A544QQF3_9EURY</name>
<gene>
    <name evidence="9" type="primary">trpA</name>
    <name evidence="11" type="ORF">EWF95_01650</name>
</gene>
<dbReference type="EC" id="4.2.1.20" evidence="9"/>
<comment type="subunit">
    <text evidence="3 9">Tetramer of two alpha and two beta chains.</text>
</comment>
<dbReference type="NCBIfam" id="TIGR00262">
    <property type="entry name" value="trpA"/>
    <property type="match status" value="1"/>
</dbReference>
<dbReference type="Pfam" id="PF00290">
    <property type="entry name" value="Trp_syntA"/>
    <property type="match status" value="2"/>
</dbReference>
<dbReference type="SUPFAM" id="SSF51366">
    <property type="entry name" value="Ribulose-phoshate binding barrel"/>
    <property type="match status" value="1"/>
</dbReference>
<keyword evidence="5 9" id="KW-0822">Tryptophan biosynthesis</keyword>
<comment type="similarity">
    <text evidence="9 10">Belongs to the TrpA family.</text>
</comment>
<evidence type="ECO:0000313" key="12">
    <source>
        <dbReference type="Proteomes" id="UP000315385"/>
    </source>
</evidence>
<comment type="pathway">
    <text evidence="2 9">Amino-acid biosynthesis; L-tryptophan biosynthesis; L-tryptophan from chorismate: step 5/5.</text>
</comment>
<proteinExistence type="inferred from homology"/>
<evidence type="ECO:0000256" key="1">
    <source>
        <dbReference type="ARBA" id="ARBA00003365"/>
    </source>
</evidence>
<dbReference type="InterPro" id="IPR011060">
    <property type="entry name" value="RibuloseP-bd_barrel"/>
</dbReference>
<dbReference type="PANTHER" id="PTHR43406">
    <property type="entry name" value="TRYPTOPHAN SYNTHASE, ALPHA CHAIN"/>
    <property type="match status" value="1"/>
</dbReference>
<dbReference type="PROSITE" id="PS00167">
    <property type="entry name" value="TRP_SYNTHASE_ALPHA"/>
    <property type="match status" value="1"/>
</dbReference>
<evidence type="ECO:0000256" key="5">
    <source>
        <dbReference type="ARBA" id="ARBA00022822"/>
    </source>
</evidence>